<protein>
    <submittedName>
        <fullName evidence="1">Uncharacterized protein</fullName>
    </submittedName>
</protein>
<reference evidence="1" key="1">
    <citation type="journal article" date="2021" name="Proc. Natl. Acad. Sci. U.S.A.">
        <title>A Catalog of Tens of Thousands of Viruses from Human Metagenomes Reveals Hidden Associations with Chronic Diseases.</title>
        <authorList>
            <person name="Tisza M.J."/>
            <person name="Buck C.B."/>
        </authorList>
    </citation>
    <scope>NUCLEOTIDE SEQUENCE</scope>
    <source>
        <strain evidence="1">Ct53O25</strain>
    </source>
</reference>
<sequence>MCGKLHNYSFKVFPINPAHRRLTKLIVVSA</sequence>
<name>A0A8S5MBX6_9CAUD</name>
<accession>A0A8S5MBX6</accession>
<proteinExistence type="predicted"/>
<organism evidence="1">
    <name type="scientific">Podoviridae sp. ct53O25</name>
    <dbReference type="NCBI Taxonomy" id="2826539"/>
    <lineage>
        <taxon>Viruses</taxon>
        <taxon>Duplodnaviria</taxon>
        <taxon>Heunggongvirae</taxon>
        <taxon>Uroviricota</taxon>
        <taxon>Caudoviricetes</taxon>
    </lineage>
</organism>
<evidence type="ECO:0000313" key="1">
    <source>
        <dbReference type="EMBL" id="DAD79672.1"/>
    </source>
</evidence>
<dbReference type="EMBL" id="BK014869">
    <property type="protein sequence ID" value="DAD79672.1"/>
    <property type="molecule type" value="Genomic_DNA"/>
</dbReference>